<evidence type="ECO:0000313" key="3">
    <source>
        <dbReference type="EMBL" id="RBW70188.1"/>
    </source>
</evidence>
<feature type="domain" description="ATP-grasp" evidence="2">
    <location>
        <begin position="2"/>
        <end position="61"/>
    </location>
</feature>
<dbReference type="GO" id="GO:0005524">
    <property type="term" value="F:ATP binding"/>
    <property type="evidence" value="ECO:0007669"/>
    <property type="project" value="UniProtKB-UniRule"/>
</dbReference>
<dbReference type="PROSITE" id="PS50975">
    <property type="entry name" value="ATP_GRASP"/>
    <property type="match status" value="1"/>
</dbReference>
<evidence type="ECO:0000259" key="2">
    <source>
        <dbReference type="PROSITE" id="PS50975"/>
    </source>
</evidence>
<organism evidence="3 4">
    <name type="scientific">Bacillus taeanensis</name>
    <dbReference type="NCBI Taxonomy" id="273032"/>
    <lineage>
        <taxon>Bacteria</taxon>
        <taxon>Bacillati</taxon>
        <taxon>Bacillota</taxon>
        <taxon>Bacilli</taxon>
        <taxon>Bacillales</taxon>
        <taxon>Bacillaceae</taxon>
        <taxon>Bacillus</taxon>
    </lineage>
</organism>
<keyword evidence="1" id="KW-0067">ATP-binding</keyword>
<dbReference type="Proteomes" id="UP000253314">
    <property type="component" value="Unassembled WGS sequence"/>
</dbReference>
<dbReference type="RefSeq" id="WP_113805510.1">
    <property type="nucleotide sequence ID" value="NZ_QOCW01000006.1"/>
</dbReference>
<proteinExistence type="predicted"/>
<dbReference type="InterPro" id="IPR011761">
    <property type="entry name" value="ATP-grasp"/>
</dbReference>
<comment type="caution">
    <text evidence="3">The sequence shown here is derived from an EMBL/GenBank/DDBJ whole genome shotgun (WGS) entry which is preliminary data.</text>
</comment>
<name>A0A366XX92_9BACI</name>
<dbReference type="SUPFAM" id="SSF56059">
    <property type="entry name" value="Glutathione synthetase ATP-binding domain-like"/>
    <property type="match status" value="1"/>
</dbReference>
<keyword evidence="1" id="KW-0547">Nucleotide-binding</keyword>
<evidence type="ECO:0000313" key="4">
    <source>
        <dbReference type="Proteomes" id="UP000253314"/>
    </source>
</evidence>
<keyword evidence="4" id="KW-1185">Reference proteome</keyword>
<accession>A0A366XX92</accession>
<dbReference type="OrthoDB" id="5420347at2"/>
<sequence length="170" mass="20150">MKLQKKIVQALDWTGILMIEFKGITEEDAYFMEVNGRPWGSMDLAISSGVEFPRMMLDLFVHNLSYQKLQKNYQQDYELDAYSKWIVGELNFIRYLLKESLPFKQKMKLLIEVLFHKPKKVTYDTFHANDPLPFFMEFLTILKSGLMKALLKLKTKLMLSLKKIKKRQQT</sequence>
<dbReference type="GO" id="GO:0046872">
    <property type="term" value="F:metal ion binding"/>
    <property type="evidence" value="ECO:0007669"/>
    <property type="project" value="InterPro"/>
</dbReference>
<dbReference type="AlphaFoldDB" id="A0A366XX92"/>
<evidence type="ECO:0000256" key="1">
    <source>
        <dbReference type="PROSITE-ProRule" id="PRU00409"/>
    </source>
</evidence>
<dbReference type="Gene3D" id="3.30.470.20">
    <property type="entry name" value="ATP-grasp fold, B domain"/>
    <property type="match status" value="1"/>
</dbReference>
<reference evidence="3 4" key="1">
    <citation type="submission" date="2018-07" db="EMBL/GenBank/DDBJ databases">
        <title>Lottiidibacillus patelloidae gen. nov., sp. nov., isolated from the intestinal tract of a marine limpet and the reclassification of B. taeanensis BH030017T, B. algicola KMM 3737T and B. hwajinpoensis SW-72T as genus Lottiidibacillus.</title>
        <authorList>
            <person name="Liu R."/>
            <person name="Huang Z."/>
        </authorList>
    </citation>
    <scope>NUCLEOTIDE SEQUENCE [LARGE SCALE GENOMIC DNA]</scope>
    <source>
        <strain evidence="3 4">BH030017</strain>
    </source>
</reference>
<protein>
    <recommendedName>
        <fullName evidence="2">ATP-grasp domain-containing protein</fullName>
    </recommendedName>
</protein>
<dbReference type="EMBL" id="QOCW01000006">
    <property type="protein sequence ID" value="RBW70188.1"/>
    <property type="molecule type" value="Genomic_DNA"/>
</dbReference>
<gene>
    <name evidence="3" type="ORF">DS031_08350</name>
</gene>